<feature type="region of interest" description="Disordered" evidence="8">
    <location>
        <begin position="365"/>
        <end position="427"/>
    </location>
</feature>
<feature type="region of interest" description="Disordered" evidence="8">
    <location>
        <begin position="1"/>
        <end position="47"/>
    </location>
</feature>
<evidence type="ECO:0000256" key="6">
    <source>
        <dbReference type="ARBA" id="ARBA00022833"/>
    </source>
</evidence>
<dbReference type="GO" id="GO:0031440">
    <property type="term" value="P:regulation of mRNA 3'-end processing"/>
    <property type="evidence" value="ECO:0007669"/>
    <property type="project" value="TreeGrafter"/>
</dbReference>
<dbReference type="GO" id="GO:0031564">
    <property type="term" value="P:transcription antitermination"/>
    <property type="evidence" value="ECO:0007669"/>
    <property type="project" value="TreeGrafter"/>
</dbReference>
<dbReference type="InterPro" id="IPR055499">
    <property type="entry name" value="DUF7071"/>
</dbReference>
<feature type="compositionally biased region" description="Basic residues" evidence="8">
    <location>
        <begin position="144"/>
        <end position="158"/>
    </location>
</feature>
<evidence type="ECO:0000313" key="12">
    <source>
        <dbReference type="Proteomes" id="UP001174691"/>
    </source>
</evidence>
<evidence type="ECO:0000256" key="4">
    <source>
        <dbReference type="ARBA" id="ARBA00022723"/>
    </source>
</evidence>
<dbReference type="PANTHER" id="PTHR11477:SF11">
    <property type="entry name" value="TRANSCRIPTION FACTOR BYE1"/>
    <property type="match status" value="1"/>
</dbReference>
<dbReference type="Pfam" id="PF00628">
    <property type="entry name" value="PHD"/>
    <property type="match status" value="1"/>
</dbReference>
<dbReference type="SMART" id="SM00249">
    <property type="entry name" value="PHD"/>
    <property type="match status" value="1"/>
</dbReference>
<feature type="compositionally biased region" description="Low complexity" evidence="8">
    <location>
        <begin position="840"/>
        <end position="939"/>
    </location>
</feature>
<dbReference type="InterPro" id="IPR003618">
    <property type="entry name" value="TFIIS_cen_dom"/>
</dbReference>
<sequence>MSGEPEPRRSVRATKGQHKALDSFDQPEPPKKRGKKGKKVAEQPEPEEEEEIIRCVCGATEQGSDEDEAWVACEKCSAWQHNVCVGLSQFEEDLKNIEYYCEKCRPEDHKELLDALARGEKLWETRRQKYEEELASQEAEAAAKGKKKKGGAKKGKGKRSSDHKEETEPSPVPEPPKKETKAATGGKRKARDESQEKEPKPSQKLRKIAADQAVPAPAPAPVVPAYVPPADIPKTISGLPDATRQNAAKGLSKSLAHSINAAEKQGTIKASDGMSTAARAERLALQIERAVHDTHPAGASFGNQIRTLFHNLKSNPELAVRLLKGALTPPMLAVMTTEELASKELQRETAEMKARAEKQSILLREEQAPRVRRTHKGEEIVSDDTVSAIEEAPVAPVRRPTVVQERDSESLPPPPETEEQKEPSVELPEHIEQTAAPRNALHIDTAQSPKTDFDINKVFSSVKSPSATATRRQSTLPAPAPSTGPGIDPEVDRMLQDDGNESPPYSPTEESDPDVIWRGNLLMNTIADFQVVAKHVGGAKLPDTLGVAWATLFPKRLTVAGRIDQQKAIEYLCSLRYSSLTDIVVTSLEPASEAFKPAYHKIIDYFVSKARYGVIGEKGVGNVRDTYLIPVLPGTGGHPEFMLNLADNFIPETRTEKMLLCVFVYRNEQSAVQNRMPPNSLVQAASQSPTISTPTPAQGAFPQRNQSISAPQFSPASPQVPQQGFPSPRNSQTPVQPPHVPHNVGPSQAPGHPPAAQPQQPLPQQYSSGHTQAQIDAAQREGEKIAREVLGPLISSPTLAFILPHAHRMLPKEWHLIREVYERDPVSREDLNRLSKLLAEGSEAKSSQSSQQPQPAQAQEQGRAARPQQFQAQGQPGQPARAAHQQQPQGPPQTQSQQPQAPQMQQQQQQQQGPRQQQRQQQQQPQPQPQFRAPPAQQTPIPPPVLPPQKTTPIPPPAVPAGPPRQTPIPPPNIPHHSPPATASASSAPTA</sequence>
<feature type="compositionally biased region" description="Polar residues" evidence="8">
    <location>
        <begin position="703"/>
        <end position="734"/>
    </location>
</feature>
<keyword evidence="12" id="KW-1185">Reference proteome</keyword>
<feature type="compositionally biased region" description="Basic and acidic residues" evidence="8">
    <location>
        <begin position="190"/>
        <end position="201"/>
    </location>
</feature>
<dbReference type="SMART" id="SM00510">
    <property type="entry name" value="TFS2M"/>
    <property type="match status" value="1"/>
</dbReference>
<dbReference type="Gene3D" id="1.10.472.30">
    <property type="entry name" value="Transcription elongation factor S-II, central domain"/>
    <property type="match status" value="1"/>
</dbReference>
<keyword evidence="4" id="KW-0479">Metal-binding</keyword>
<dbReference type="GO" id="GO:0006362">
    <property type="term" value="P:transcription elongation by RNA polymerase I"/>
    <property type="evidence" value="ECO:0007669"/>
    <property type="project" value="TreeGrafter"/>
</dbReference>
<dbReference type="InterPro" id="IPR036575">
    <property type="entry name" value="TFIIS_cen_dom_sf"/>
</dbReference>
<evidence type="ECO:0000256" key="5">
    <source>
        <dbReference type="ARBA" id="ARBA00022771"/>
    </source>
</evidence>
<evidence type="ECO:0000256" key="3">
    <source>
        <dbReference type="ARBA" id="ARBA00021616"/>
    </source>
</evidence>
<dbReference type="InterPro" id="IPR011011">
    <property type="entry name" value="Znf_FYVE_PHD"/>
</dbReference>
<dbReference type="GO" id="GO:0006368">
    <property type="term" value="P:transcription elongation by RNA polymerase II"/>
    <property type="evidence" value="ECO:0007669"/>
    <property type="project" value="TreeGrafter"/>
</dbReference>
<dbReference type="Pfam" id="PF07744">
    <property type="entry name" value="SPOC"/>
    <property type="match status" value="1"/>
</dbReference>
<dbReference type="InterPro" id="IPR019786">
    <property type="entry name" value="Zinc_finger_PHD-type_CS"/>
</dbReference>
<dbReference type="CDD" id="cd21538">
    <property type="entry name" value="SPOC_TFIIS"/>
    <property type="match status" value="1"/>
</dbReference>
<gene>
    <name evidence="11" type="ORF">NKR19_g4580</name>
</gene>
<feature type="compositionally biased region" description="Polar residues" evidence="8">
    <location>
        <begin position="680"/>
        <end position="696"/>
    </location>
</feature>
<feature type="compositionally biased region" description="Low complexity" evidence="8">
    <location>
        <begin position="392"/>
        <end position="403"/>
    </location>
</feature>
<dbReference type="GO" id="GO:0001139">
    <property type="term" value="F:RNA polymerase II complex recruiting activity"/>
    <property type="evidence" value="ECO:0007669"/>
    <property type="project" value="TreeGrafter"/>
</dbReference>
<protein>
    <recommendedName>
        <fullName evidence="3">Transcription factor BYE1</fullName>
    </recommendedName>
</protein>
<comment type="caution">
    <text evidence="11">The sequence shown here is derived from an EMBL/GenBank/DDBJ whole genome shotgun (WGS) entry which is preliminary data.</text>
</comment>
<dbReference type="PANTHER" id="PTHR11477">
    <property type="entry name" value="TRANSCRIPTION FACTOR S-II ZINC FINGER DOMAIN-CONTAINING PROTEIN"/>
    <property type="match status" value="1"/>
</dbReference>
<dbReference type="CDD" id="cd15517">
    <property type="entry name" value="PHD_TCF19_like"/>
    <property type="match status" value="1"/>
</dbReference>
<comment type="similarity">
    <text evidence="2">Belongs to the BYE1 family.</text>
</comment>
<dbReference type="SUPFAM" id="SSF46942">
    <property type="entry name" value="Elongation factor TFIIS domain 2"/>
    <property type="match status" value="1"/>
</dbReference>
<feature type="region of interest" description="Disordered" evidence="8">
    <location>
        <begin position="134"/>
        <end position="207"/>
    </location>
</feature>
<evidence type="ECO:0000256" key="7">
    <source>
        <dbReference type="PROSITE-ProRule" id="PRU00146"/>
    </source>
</evidence>
<reference evidence="11" key="1">
    <citation type="submission" date="2022-07" db="EMBL/GenBank/DDBJ databases">
        <title>Fungi with potential for degradation of polypropylene.</title>
        <authorList>
            <person name="Gostincar C."/>
        </authorList>
    </citation>
    <scope>NUCLEOTIDE SEQUENCE</scope>
    <source>
        <strain evidence="11">EXF-13287</strain>
    </source>
</reference>
<dbReference type="EMBL" id="JANBVN010000058">
    <property type="protein sequence ID" value="KAJ9152245.1"/>
    <property type="molecule type" value="Genomic_DNA"/>
</dbReference>
<feature type="compositionally biased region" description="Pro residues" evidence="8">
    <location>
        <begin position="953"/>
        <end position="978"/>
    </location>
</feature>
<evidence type="ECO:0000259" key="10">
    <source>
        <dbReference type="PROSITE" id="PS51321"/>
    </source>
</evidence>
<feature type="region of interest" description="Disordered" evidence="8">
    <location>
        <begin position="463"/>
        <end position="514"/>
    </location>
</feature>
<name>A0AA38RQ50_9PEZI</name>
<feature type="compositionally biased region" description="Low complexity" evidence="8">
    <location>
        <begin position="979"/>
        <end position="991"/>
    </location>
</feature>
<dbReference type="InterPro" id="IPR001965">
    <property type="entry name" value="Znf_PHD"/>
</dbReference>
<evidence type="ECO:0000313" key="11">
    <source>
        <dbReference type="EMBL" id="KAJ9152245.1"/>
    </source>
</evidence>
<feature type="domain" description="TFIIS central" evidence="10">
    <location>
        <begin position="243"/>
        <end position="368"/>
    </location>
</feature>
<keyword evidence="5 7" id="KW-0863">Zinc-finger</keyword>
<comment type="function">
    <text evidence="1">Negative regulator of transcription elongation.</text>
</comment>
<dbReference type="Pfam" id="PF07500">
    <property type="entry name" value="TFIIS_M"/>
    <property type="match status" value="1"/>
</dbReference>
<dbReference type="AlphaFoldDB" id="A0AA38RQ50"/>
<feature type="compositionally biased region" description="Low complexity" evidence="8">
    <location>
        <begin position="757"/>
        <end position="769"/>
    </location>
</feature>
<feature type="compositionally biased region" description="Polar residues" evidence="8">
    <location>
        <begin position="463"/>
        <end position="476"/>
    </location>
</feature>
<dbReference type="SUPFAM" id="SSF57903">
    <property type="entry name" value="FYVE/PHD zinc finger"/>
    <property type="match status" value="1"/>
</dbReference>
<dbReference type="Pfam" id="PF23257">
    <property type="entry name" value="DUF7071"/>
    <property type="match status" value="1"/>
</dbReference>
<dbReference type="GO" id="GO:0008270">
    <property type="term" value="F:zinc ion binding"/>
    <property type="evidence" value="ECO:0007669"/>
    <property type="project" value="UniProtKB-KW"/>
</dbReference>
<feature type="region of interest" description="Disordered" evidence="8">
    <location>
        <begin position="680"/>
        <end position="781"/>
    </location>
</feature>
<evidence type="ECO:0000256" key="8">
    <source>
        <dbReference type="SAM" id="MobiDB-lite"/>
    </source>
</evidence>
<feature type="compositionally biased region" description="Basic and acidic residues" evidence="8">
    <location>
        <begin position="418"/>
        <end position="427"/>
    </location>
</feature>
<dbReference type="InterPro" id="IPR012921">
    <property type="entry name" value="SPOC_C"/>
</dbReference>
<organism evidence="11 12">
    <name type="scientific">Coniochaeta hoffmannii</name>
    <dbReference type="NCBI Taxonomy" id="91930"/>
    <lineage>
        <taxon>Eukaryota</taxon>
        <taxon>Fungi</taxon>
        <taxon>Dikarya</taxon>
        <taxon>Ascomycota</taxon>
        <taxon>Pezizomycotina</taxon>
        <taxon>Sordariomycetes</taxon>
        <taxon>Sordariomycetidae</taxon>
        <taxon>Coniochaetales</taxon>
        <taxon>Coniochaetaceae</taxon>
        <taxon>Coniochaeta</taxon>
    </lineage>
</organism>
<dbReference type="Gene3D" id="3.30.40.10">
    <property type="entry name" value="Zinc/RING finger domain, C3HC4 (zinc finger)"/>
    <property type="match status" value="1"/>
</dbReference>
<feature type="domain" description="PHD-type" evidence="9">
    <location>
        <begin position="52"/>
        <end position="107"/>
    </location>
</feature>
<dbReference type="InterPro" id="IPR013083">
    <property type="entry name" value="Znf_RING/FYVE/PHD"/>
</dbReference>
<evidence type="ECO:0000256" key="2">
    <source>
        <dbReference type="ARBA" id="ARBA00011050"/>
    </source>
</evidence>
<keyword evidence="6" id="KW-0862">Zinc</keyword>
<proteinExistence type="inferred from homology"/>
<dbReference type="GO" id="GO:0005634">
    <property type="term" value="C:nucleus"/>
    <property type="evidence" value="ECO:0007669"/>
    <property type="project" value="TreeGrafter"/>
</dbReference>
<evidence type="ECO:0000259" key="9">
    <source>
        <dbReference type="PROSITE" id="PS50016"/>
    </source>
</evidence>
<feature type="region of interest" description="Disordered" evidence="8">
    <location>
        <begin position="840"/>
        <end position="991"/>
    </location>
</feature>
<dbReference type="PROSITE" id="PS51321">
    <property type="entry name" value="TFIIS_CENTRAL"/>
    <property type="match status" value="1"/>
</dbReference>
<accession>A0AA38RQ50</accession>
<dbReference type="Proteomes" id="UP001174691">
    <property type="component" value="Unassembled WGS sequence"/>
</dbReference>
<dbReference type="InterPro" id="IPR019787">
    <property type="entry name" value="Znf_PHD-finger"/>
</dbReference>
<evidence type="ECO:0000256" key="1">
    <source>
        <dbReference type="ARBA" id="ARBA00002311"/>
    </source>
</evidence>
<dbReference type="GO" id="GO:0000977">
    <property type="term" value="F:RNA polymerase II transcription regulatory region sequence-specific DNA binding"/>
    <property type="evidence" value="ECO:0007669"/>
    <property type="project" value="TreeGrafter"/>
</dbReference>
<dbReference type="PROSITE" id="PS01359">
    <property type="entry name" value="ZF_PHD_1"/>
    <property type="match status" value="1"/>
</dbReference>
<dbReference type="PROSITE" id="PS50016">
    <property type="entry name" value="ZF_PHD_2"/>
    <property type="match status" value="1"/>
</dbReference>